<dbReference type="PRINTS" id="PR00792">
    <property type="entry name" value="PEPSIN"/>
</dbReference>
<evidence type="ECO:0000259" key="4">
    <source>
        <dbReference type="PROSITE" id="PS51767"/>
    </source>
</evidence>
<evidence type="ECO:0000256" key="1">
    <source>
        <dbReference type="ARBA" id="ARBA00007447"/>
    </source>
</evidence>
<dbReference type="InterPro" id="IPR021109">
    <property type="entry name" value="Peptidase_aspartic_dom_sf"/>
</dbReference>
<reference evidence="6" key="1">
    <citation type="submission" date="2012-09" db="EMBL/GenBank/DDBJ databases">
        <title>Genome sequencing and comparative transcriptomics of race 1 and race 4 of banana pathogen: Fusarium oxysporum f. sp. cubense.</title>
        <authorList>
            <person name="Fang X."/>
            <person name="Huang J."/>
        </authorList>
    </citation>
    <scope>NUCLEOTIDE SEQUENCE [LARGE SCALE GENOMIC DNA]</scope>
    <source>
        <strain evidence="6">race 1</strain>
    </source>
</reference>
<dbReference type="Proteomes" id="UP000016928">
    <property type="component" value="Unassembled WGS sequence"/>
</dbReference>
<dbReference type="Gene3D" id="2.40.70.10">
    <property type="entry name" value="Acid Proteases"/>
    <property type="match status" value="2"/>
</dbReference>
<feature type="signal peptide" evidence="3">
    <location>
        <begin position="1"/>
        <end position="23"/>
    </location>
</feature>
<dbReference type="InterPro" id="IPR001461">
    <property type="entry name" value="Aspartic_peptidase_A1"/>
</dbReference>
<gene>
    <name evidence="5" type="ORF">FOC1_g10004546</name>
</gene>
<feature type="domain" description="Peptidase A1" evidence="4">
    <location>
        <begin position="55"/>
        <end position="400"/>
    </location>
</feature>
<evidence type="ECO:0000256" key="3">
    <source>
        <dbReference type="SAM" id="SignalP"/>
    </source>
</evidence>
<dbReference type="HOGENOM" id="CLU_013253_9_4_1"/>
<keyword evidence="5" id="KW-0645">Protease</keyword>
<organism evidence="5 6">
    <name type="scientific">Fusarium oxysporum f. sp. cubense (strain race 1)</name>
    <name type="common">Panama disease fungus</name>
    <dbReference type="NCBI Taxonomy" id="1229664"/>
    <lineage>
        <taxon>Eukaryota</taxon>
        <taxon>Fungi</taxon>
        <taxon>Dikarya</taxon>
        <taxon>Ascomycota</taxon>
        <taxon>Pezizomycotina</taxon>
        <taxon>Sordariomycetes</taxon>
        <taxon>Hypocreomycetidae</taxon>
        <taxon>Hypocreales</taxon>
        <taxon>Nectriaceae</taxon>
        <taxon>Fusarium</taxon>
        <taxon>Fusarium oxysporum species complex</taxon>
    </lineage>
</organism>
<dbReference type="PANTHER" id="PTHR47966">
    <property type="entry name" value="BETA-SITE APP-CLEAVING ENZYME, ISOFORM A-RELATED"/>
    <property type="match status" value="1"/>
</dbReference>
<sequence>MVHQYWLLALLILVLDAAQGVVAIPGSHARKSNPSPPGLHVLPLIEDNSDDYHSWIAEVAAGTPPQKMKLNLDIAKSTTWFISDKTFAECDGCNDGYYQLNKSKTSSPILGHTAVSYGDPTTYPPSNQTFDLDFHKDTFNIAGVSIPKQVFGLFNPYKDEFSGIGGLALGPNVEHGYATGKIYSSFLDNLVANKKIASRTYSIDLHEHGSKPGKSFSSIILGGIDTGKFKGKLVKRPLVKDELGTFGQVLYLSRRRPSIVLTGLRQTVPKGKNHASEVTSYEVHKNDSVFLLDSSNQYLRFRHSFVDPLYKTLGAVNDGHDAYFVPCEKRNMPGSWDFQFGDVTIKIPYNKIITTQSADKGKTCWVGVLTTWKGQLVLGQPFLEAAYLAFDLDNKQVALAPPANCGEKLVAFGSGPNAIPNLKGC</sequence>
<comment type="similarity">
    <text evidence="1">Belongs to the peptidase A1 family.</text>
</comment>
<accession>N4UQB4</accession>
<protein>
    <submittedName>
        <fullName evidence="5">Acid protease</fullName>
    </submittedName>
</protein>
<dbReference type="SUPFAM" id="SSF50630">
    <property type="entry name" value="Acid proteases"/>
    <property type="match status" value="1"/>
</dbReference>
<dbReference type="EMBL" id="KB730103">
    <property type="protein sequence ID" value="ENH72305.1"/>
    <property type="molecule type" value="Genomic_DNA"/>
</dbReference>
<dbReference type="AlphaFoldDB" id="N4UQB4"/>
<proteinExistence type="inferred from homology"/>
<feature type="disulfide bond" evidence="2">
    <location>
        <begin position="327"/>
        <end position="364"/>
    </location>
</feature>
<keyword evidence="2" id="KW-1015">Disulfide bond</keyword>
<dbReference type="GO" id="GO:0006508">
    <property type="term" value="P:proteolysis"/>
    <property type="evidence" value="ECO:0007669"/>
    <property type="project" value="UniProtKB-KW"/>
</dbReference>
<dbReference type="PROSITE" id="PS51767">
    <property type="entry name" value="PEPTIDASE_A1"/>
    <property type="match status" value="1"/>
</dbReference>
<name>N4UQB4_FUSC1</name>
<keyword evidence="3" id="KW-0732">Signal</keyword>
<dbReference type="InterPro" id="IPR033121">
    <property type="entry name" value="PEPTIDASE_A1"/>
</dbReference>
<dbReference type="OrthoDB" id="771136at2759"/>
<dbReference type="OMA" id="TTWFISD"/>
<evidence type="ECO:0000313" key="5">
    <source>
        <dbReference type="EMBL" id="ENH72305.1"/>
    </source>
</evidence>
<dbReference type="Pfam" id="PF00026">
    <property type="entry name" value="Asp"/>
    <property type="match status" value="1"/>
</dbReference>
<dbReference type="VEuPathDB" id="FungiDB:FOC1_g10004546"/>
<reference evidence="6" key="2">
    <citation type="journal article" date="2014" name="PLoS ONE">
        <title>Genome and Transcriptome Analysis of the Fungal Pathogen Fusarium oxysporum f. sp. cubense Causing Banana Vascular Wilt Disease.</title>
        <authorList>
            <person name="Guo L."/>
            <person name="Han L."/>
            <person name="Yang L."/>
            <person name="Zeng H."/>
            <person name="Fan D."/>
            <person name="Zhu Y."/>
            <person name="Feng Y."/>
            <person name="Wang G."/>
            <person name="Peng C."/>
            <person name="Jiang X."/>
            <person name="Zhou D."/>
            <person name="Ni P."/>
            <person name="Liang C."/>
            <person name="Liu L."/>
            <person name="Wang J."/>
            <person name="Mao C."/>
            <person name="Fang X."/>
            <person name="Peng M."/>
            <person name="Huang J."/>
        </authorList>
    </citation>
    <scope>NUCLEOTIDE SEQUENCE [LARGE SCALE GENOMIC DNA]</scope>
    <source>
        <strain evidence="6">race 1</strain>
    </source>
</reference>
<dbReference type="GO" id="GO:0004190">
    <property type="term" value="F:aspartic-type endopeptidase activity"/>
    <property type="evidence" value="ECO:0007669"/>
    <property type="project" value="InterPro"/>
</dbReference>
<dbReference type="PANTHER" id="PTHR47966:SF65">
    <property type="entry name" value="ASPARTIC-TYPE ENDOPEPTIDASE"/>
    <property type="match status" value="1"/>
</dbReference>
<evidence type="ECO:0000313" key="6">
    <source>
        <dbReference type="Proteomes" id="UP000016928"/>
    </source>
</evidence>
<keyword evidence="5" id="KW-0378">Hydrolase</keyword>
<dbReference type="STRING" id="1229664.N4UQB4"/>
<evidence type="ECO:0000256" key="2">
    <source>
        <dbReference type="PIRSR" id="PIRSR601461-2"/>
    </source>
</evidence>
<feature type="chain" id="PRO_5004121263" evidence="3">
    <location>
        <begin position="24"/>
        <end position="425"/>
    </location>
</feature>